<dbReference type="Proteomes" id="UP000276776">
    <property type="component" value="Unassembled WGS sequence"/>
</dbReference>
<accession>A0A0N5D1E1</accession>
<reference evidence="3" key="1">
    <citation type="submission" date="2017-02" db="UniProtKB">
        <authorList>
            <consortium name="WormBaseParasite"/>
        </authorList>
    </citation>
    <scope>IDENTIFICATION</scope>
</reference>
<proteinExistence type="predicted"/>
<name>A0A0N5D1E1_THECL</name>
<organism evidence="3">
    <name type="scientific">Thelazia callipaeda</name>
    <name type="common">Oriental eyeworm</name>
    <name type="synonym">Parasitic nematode</name>
    <dbReference type="NCBI Taxonomy" id="103827"/>
    <lineage>
        <taxon>Eukaryota</taxon>
        <taxon>Metazoa</taxon>
        <taxon>Ecdysozoa</taxon>
        <taxon>Nematoda</taxon>
        <taxon>Chromadorea</taxon>
        <taxon>Rhabditida</taxon>
        <taxon>Spirurina</taxon>
        <taxon>Spiruromorpha</taxon>
        <taxon>Thelazioidea</taxon>
        <taxon>Thelaziidae</taxon>
        <taxon>Thelazia</taxon>
    </lineage>
</organism>
<dbReference type="AlphaFoldDB" id="A0A0N5D1E1"/>
<reference evidence="1 2" key="2">
    <citation type="submission" date="2018-11" db="EMBL/GenBank/DDBJ databases">
        <authorList>
            <consortium name="Pathogen Informatics"/>
        </authorList>
    </citation>
    <scope>NUCLEOTIDE SEQUENCE [LARGE SCALE GENOMIC DNA]</scope>
</reference>
<evidence type="ECO:0000313" key="3">
    <source>
        <dbReference type="WBParaSite" id="TCLT_0000666501-mRNA-1"/>
    </source>
</evidence>
<keyword evidence="2" id="KW-1185">Reference proteome</keyword>
<protein>
    <submittedName>
        <fullName evidence="3">Ovule protein</fullName>
    </submittedName>
</protein>
<sequence>MATTRQLRLSPSTSQLLPTSVYSILFESVHKPAPNFEPKSEKSLELSLGDLNKYNPEKNFSSHFSYYKASSSASQLVFMLLLQLYLSFYKFLVHA</sequence>
<evidence type="ECO:0000313" key="1">
    <source>
        <dbReference type="EMBL" id="VDN04028.1"/>
    </source>
</evidence>
<gene>
    <name evidence="1" type="ORF">TCLT_LOCUS6654</name>
</gene>
<evidence type="ECO:0000313" key="2">
    <source>
        <dbReference type="Proteomes" id="UP000276776"/>
    </source>
</evidence>
<dbReference type="EMBL" id="UYYF01004433">
    <property type="protein sequence ID" value="VDN04028.1"/>
    <property type="molecule type" value="Genomic_DNA"/>
</dbReference>
<dbReference type="WBParaSite" id="TCLT_0000666501-mRNA-1">
    <property type="protein sequence ID" value="TCLT_0000666501-mRNA-1"/>
    <property type="gene ID" value="TCLT_0000666501"/>
</dbReference>